<dbReference type="EMBL" id="GU474846">
    <property type="protein sequence ID" value="ADI16785.1"/>
    <property type="molecule type" value="Genomic_DNA"/>
</dbReference>
<proteinExistence type="predicted"/>
<dbReference type="GO" id="GO:0006364">
    <property type="term" value="P:rRNA processing"/>
    <property type="evidence" value="ECO:0007669"/>
    <property type="project" value="InterPro"/>
</dbReference>
<dbReference type="Pfam" id="PF03652">
    <property type="entry name" value="RuvX"/>
    <property type="match status" value="1"/>
</dbReference>
<dbReference type="InterPro" id="IPR012337">
    <property type="entry name" value="RNaseH-like_sf"/>
</dbReference>
<accession>E0XQU4</accession>
<dbReference type="InterPro" id="IPR005227">
    <property type="entry name" value="YqgF"/>
</dbReference>
<dbReference type="Gene3D" id="3.30.420.140">
    <property type="entry name" value="YqgF/RNase H-like domain"/>
    <property type="match status" value="1"/>
</dbReference>
<reference evidence="1" key="1">
    <citation type="journal article" date="2011" name="Environ. Microbiol.">
        <title>Time-series analyses of Monterey Bay coastal microbial picoplankton using a 'genome proxy' microarray.</title>
        <authorList>
            <person name="Rich V.I."/>
            <person name="Pham V.D."/>
            <person name="Eppley J."/>
            <person name="Shi Y."/>
            <person name="DeLong E.F."/>
        </authorList>
    </citation>
    <scope>NUCLEOTIDE SEQUENCE</scope>
</reference>
<dbReference type="InterPro" id="IPR037027">
    <property type="entry name" value="YqgF/RNaseH-like_dom_sf"/>
</dbReference>
<keyword evidence="1" id="KW-0255">Endonuclease</keyword>
<dbReference type="CDD" id="cd16964">
    <property type="entry name" value="YqgF"/>
    <property type="match status" value="1"/>
</dbReference>
<name>E0XQU4_9GAMM</name>
<dbReference type="GO" id="GO:0004519">
    <property type="term" value="F:endonuclease activity"/>
    <property type="evidence" value="ECO:0007669"/>
    <property type="project" value="UniProtKB-KW"/>
</dbReference>
<dbReference type="AlphaFoldDB" id="E0XQU4"/>
<evidence type="ECO:0000313" key="1">
    <source>
        <dbReference type="EMBL" id="ADI16785.1"/>
    </source>
</evidence>
<dbReference type="SUPFAM" id="SSF53098">
    <property type="entry name" value="Ribonuclease H-like"/>
    <property type="match status" value="1"/>
</dbReference>
<organism evidence="1">
    <name type="scientific">uncultured gamma proteobacterium HF0010_11B23</name>
    <dbReference type="NCBI Taxonomy" id="710979"/>
    <lineage>
        <taxon>Bacteria</taxon>
        <taxon>Pseudomonadati</taxon>
        <taxon>Pseudomonadota</taxon>
        <taxon>Gammaproteobacteria</taxon>
        <taxon>environmental samples</taxon>
    </lineage>
</organism>
<protein>
    <submittedName>
        <fullName evidence="1">Predicted endonuclease involved in recombination (Possible holliday junction resolvase in mycoplasmas and B. subtilis)</fullName>
    </submittedName>
</protein>
<keyword evidence="1" id="KW-0540">Nuclease</keyword>
<keyword evidence="1" id="KW-0378">Hydrolase</keyword>
<sequence length="128" mass="14591">MSKEAKVVLSLDYGTKNIGICIAETYTGQTKPLPVIENNDSFYTELDNLLKEWRPNIVLIGIPPKMSSDFNDGLNEAKAYIINEHKIKVIEVNEDFTTQGLDKCKKNHMKDSYSAELIFQDWFNDIDG</sequence>